<keyword evidence="3" id="KW-1185">Reference proteome</keyword>
<evidence type="ECO:0000313" key="2">
    <source>
        <dbReference type="EMBL" id="BBY21068.1"/>
    </source>
</evidence>
<accession>A0A7I7Q452</accession>
<dbReference type="AlphaFoldDB" id="A0A7I7Q452"/>
<dbReference type="RefSeq" id="WP_232073418.1">
    <property type="nucleotide sequence ID" value="NZ_AP022587.1"/>
</dbReference>
<dbReference type="KEGG" id="msto:MSTO_12730"/>
<reference evidence="2 3" key="1">
    <citation type="journal article" date="2019" name="Emerg. Microbes Infect.">
        <title>Comprehensive subspecies identification of 175 nontuberculous mycobacteria species based on 7547 genomic profiles.</title>
        <authorList>
            <person name="Matsumoto Y."/>
            <person name="Kinjo T."/>
            <person name="Motooka D."/>
            <person name="Nabeya D."/>
            <person name="Jung N."/>
            <person name="Uechi K."/>
            <person name="Horii T."/>
            <person name="Iida T."/>
            <person name="Fujita J."/>
            <person name="Nakamura S."/>
        </authorList>
    </citation>
    <scope>NUCLEOTIDE SEQUENCE [LARGE SCALE GENOMIC DNA]</scope>
    <source>
        <strain evidence="2 3">JCM 17783</strain>
    </source>
</reference>
<protein>
    <submittedName>
        <fullName evidence="2">Uncharacterized protein</fullName>
    </submittedName>
</protein>
<dbReference type="EMBL" id="AP022587">
    <property type="protein sequence ID" value="BBY21068.1"/>
    <property type="molecule type" value="Genomic_DNA"/>
</dbReference>
<proteinExistence type="predicted"/>
<feature type="compositionally biased region" description="Polar residues" evidence="1">
    <location>
        <begin position="16"/>
        <end position="25"/>
    </location>
</feature>
<name>A0A7I7Q452_9MYCO</name>
<evidence type="ECO:0000313" key="3">
    <source>
        <dbReference type="Proteomes" id="UP000467130"/>
    </source>
</evidence>
<gene>
    <name evidence="2" type="ORF">MSTO_12730</name>
</gene>
<organism evidence="2 3">
    <name type="scientific">Mycobacterium stomatepiae</name>
    <dbReference type="NCBI Taxonomy" id="470076"/>
    <lineage>
        <taxon>Bacteria</taxon>
        <taxon>Bacillati</taxon>
        <taxon>Actinomycetota</taxon>
        <taxon>Actinomycetes</taxon>
        <taxon>Mycobacteriales</taxon>
        <taxon>Mycobacteriaceae</taxon>
        <taxon>Mycobacterium</taxon>
        <taxon>Mycobacterium simiae complex</taxon>
    </lineage>
</organism>
<sequence>MSHGAAVRPGAGHAHQSGSLSTNRSAEAFDHGAAAETADQRQADYFLRLLSQNRRLIDQRIDGYYKAIAVAEARGDAESACVFRRTARVEEQERKALDGLIENLQRRFVVQPTSDGPRGPHLVVR</sequence>
<feature type="region of interest" description="Disordered" evidence="1">
    <location>
        <begin position="1"/>
        <end position="36"/>
    </location>
</feature>
<evidence type="ECO:0000256" key="1">
    <source>
        <dbReference type="SAM" id="MobiDB-lite"/>
    </source>
</evidence>
<dbReference type="Proteomes" id="UP000467130">
    <property type="component" value="Chromosome"/>
</dbReference>